<accession>A0A8B7N0S8</accession>
<evidence type="ECO:0000313" key="11">
    <source>
        <dbReference type="RefSeq" id="XP_018007431.1"/>
    </source>
</evidence>
<keyword evidence="10" id="KW-1185">Reference proteome</keyword>
<dbReference type="EC" id="2.8.2.-" evidence="9"/>
<dbReference type="PANTHER" id="PTHR12137">
    <property type="entry name" value="CARBOHYDRATE SULFOTRANSFERASE"/>
    <property type="match status" value="1"/>
</dbReference>
<name>A0A8B7N0S8_HYAAZ</name>
<dbReference type="KEGG" id="hazt:108665209"/>
<evidence type="ECO:0000256" key="4">
    <source>
        <dbReference type="ARBA" id="ARBA00022692"/>
    </source>
</evidence>
<evidence type="ECO:0000256" key="8">
    <source>
        <dbReference type="ARBA" id="ARBA00023180"/>
    </source>
</evidence>
<gene>
    <name evidence="11" type="primary">LOC108665209</name>
</gene>
<dbReference type="AlphaFoldDB" id="A0A8B7N0S8"/>
<keyword evidence="9" id="KW-0119">Carbohydrate metabolism</keyword>
<dbReference type="OrthoDB" id="2019940at2759"/>
<dbReference type="GeneID" id="108665209"/>
<dbReference type="InterPro" id="IPR018011">
    <property type="entry name" value="Carb_sulfotrans_8-10"/>
</dbReference>
<dbReference type="InterPro" id="IPR005331">
    <property type="entry name" value="Sulfotransferase"/>
</dbReference>
<evidence type="ECO:0000256" key="2">
    <source>
        <dbReference type="ARBA" id="ARBA00006339"/>
    </source>
</evidence>
<evidence type="ECO:0000313" key="10">
    <source>
        <dbReference type="Proteomes" id="UP000694843"/>
    </source>
</evidence>
<proteinExistence type="inferred from homology"/>
<dbReference type="Pfam" id="PF03567">
    <property type="entry name" value="Sulfotransfer_2"/>
    <property type="match status" value="1"/>
</dbReference>
<evidence type="ECO:0000256" key="1">
    <source>
        <dbReference type="ARBA" id="ARBA00004323"/>
    </source>
</evidence>
<evidence type="ECO:0000256" key="5">
    <source>
        <dbReference type="ARBA" id="ARBA00022989"/>
    </source>
</evidence>
<dbReference type="GO" id="GO:0008146">
    <property type="term" value="F:sulfotransferase activity"/>
    <property type="evidence" value="ECO:0007669"/>
    <property type="project" value="InterPro"/>
</dbReference>
<dbReference type="GO" id="GO:0000139">
    <property type="term" value="C:Golgi membrane"/>
    <property type="evidence" value="ECO:0007669"/>
    <property type="project" value="UniProtKB-SubCell"/>
</dbReference>
<organism evidence="10 11">
    <name type="scientific">Hyalella azteca</name>
    <name type="common">Amphipod</name>
    <dbReference type="NCBI Taxonomy" id="294128"/>
    <lineage>
        <taxon>Eukaryota</taxon>
        <taxon>Metazoa</taxon>
        <taxon>Ecdysozoa</taxon>
        <taxon>Arthropoda</taxon>
        <taxon>Crustacea</taxon>
        <taxon>Multicrustacea</taxon>
        <taxon>Malacostraca</taxon>
        <taxon>Eumalacostraca</taxon>
        <taxon>Peracarida</taxon>
        <taxon>Amphipoda</taxon>
        <taxon>Senticaudata</taxon>
        <taxon>Talitrida</taxon>
        <taxon>Talitroidea</taxon>
        <taxon>Hyalellidae</taxon>
        <taxon>Hyalella</taxon>
    </lineage>
</organism>
<keyword evidence="3 9" id="KW-0808">Transferase</keyword>
<dbReference type="GO" id="GO:0016051">
    <property type="term" value="P:carbohydrate biosynthetic process"/>
    <property type="evidence" value="ECO:0007669"/>
    <property type="project" value="InterPro"/>
</dbReference>
<feature type="non-terminal residue" evidence="11">
    <location>
        <position position="304"/>
    </location>
</feature>
<evidence type="ECO:0000256" key="3">
    <source>
        <dbReference type="ARBA" id="ARBA00022679"/>
    </source>
</evidence>
<keyword evidence="8 9" id="KW-0325">Glycoprotein</keyword>
<reference evidence="11" key="1">
    <citation type="submission" date="2025-08" db="UniProtKB">
        <authorList>
            <consortium name="RefSeq"/>
        </authorList>
    </citation>
    <scope>IDENTIFICATION</scope>
    <source>
        <tissue evidence="11">Whole organism</tissue>
    </source>
</reference>
<protein>
    <recommendedName>
        <fullName evidence="9">Carbohydrate sulfotransferase</fullName>
        <ecNumber evidence="9">2.8.2.-</ecNumber>
    </recommendedName>
</protein>
<dbReference type="PANTHER" id="PTHR12137:SF63">
    <property type="entry name" value="CARBOHYDRATE SULFOTRANSFERASE"/>
    <property type="match status" value="1"/>
</dbReference>
<keyword evidence="9" id="KW-0735">Signal-anchor</keyword>
<evidence type="ECO:0000256" key="6">
    <source>
        <dbReference type="ARBA" id="ARBA00023034"/>
    </source>
</evidence>
<evidence type="ECO:0000256" key="9">
    <source>
        <dbReference type="RuleBase" id="RU364020"/>
    </source>
</evidence>
<comment type="subcellular location">
    <subcellularLocation>
        <location evidence="1 9">Golgi apparatus membrane</location>
        <topology evidence="1 9">Single-pass type II membrane protein</topology>
    </subcellularLocation>
</comment>
<keyword evidence="4" id="KW-0812">Transmembrane</keyword>
<comment type="similarity">
    <text evidence="2 9">Belongs to the sulfotransferase 2 family.</text>
</comment>
<evidence type="ECO:0000256" key="7">
    <source>
        <dbReference type="ARBA" id="ARBA00023136"/>
    </source>
</evidence>
<keyword evidence="5" id="KW-1133">Transmembrane helix</keyword>
<sequence length="304" mass="35482">MNINSSIGADQTKITIRKTLRGKFSAMNKRVTQLDARYRHAGAAAYGDDVHMKVNANWNETDTNNLRKVMRQRSDVVQAACQRYRSLTNFTELKPAKLHQTLRWVKDYKFIWCPIFKCASTTWVKNLLLLANFTEPPQRHHALSKELYPPPPHSAERNQMLRHAKKLIIVRHPLDRLLSAYRDKMLRNIRAGNYETIQLNIARSYKEPQLPPHVDLAPVMPSSPNQPSFNKFLLRVRDDLITYWDPNHHKHINLHWRPFWAACSPCNLKYDIIAKVETLHTDQEFIVRDLHLPIGKLFAESHSS</sequence>
<keyword evidence="7" id="KW-0472">Membrane</keyword>
<dbReference type="RefSeq" id="XP_018007431.1">
    <property type="nucleotide sequence ID" value="XM_018151942.1"/>
</dbReference>
<dbReference type="Proteomes" id="UP000694843">
    <property type="component" value="Unplaced"/>
</dbReference>
<keyword evidence="6 9" id="KW-0333">Golgi apparatus</keyword>